<dbReference type="OrthoDB" id="2433466at2759"/>
<accession>A0A397GUH5</accession>
<sequence length="251" mass="28733">MWKGRTYLLRLDNNSDEDTPIKQPHETNIPEPKLSLNTFGLPKTTSVPVPKVVKTEITSKKKSKKKEIIKMVKGNKEKKKENATRPPLFRKKDFDIMEQLQNQPVGLSWADALEIPSIRKGFFEVLRKSKEKEIKLADQEYSLKTTALKYNVAIEVYTVPIIVDSDAAISIITRDTMKQLGYEIEEASKNEESADESDTETEESKEDDKEIIFKNIAIEDDDDKNDEDTVPVFLSEKLNKNELDIGQLNNN</sequence>
<dbReference type="AlphaFoldDB" id="A0A397GUH5"/>
<protein>
    <submittedName>
        <fullName evidence="2">Uncharacterized protein</fullName>
    </submittedName>
</protein>
<feature type="region of interest" description="Disordered" evidence="1">
    <location>
        <begin position="11"/>
        <end position="42"/>
    </location>
</feature>
<dbReference type="EMBL" id="PQFF01000391">
    <property type="protein sequence ID" value="RHZ53194.1"/>
    <property type="molecule type" value="Genomic_DNA"/>
</dbReference>
<proteinExistence type="predicted"/>
<organism evidence="2 3">
    <name type="scientific">Diversispora epigaea</name>
    <dbReference type="NCBI Taxonomy" id="1348612"/>
    <lineage>
        <taxon>Eukaryota</taxon>
        <taxon>Fungi</taxon>
        <taxon>Fungi incertae sedis</taxon>
        <taxon>Mucoromycota</taxon>
        <taxon>Glomeromycotina</taxon>
        <taxon>Glomeromycetes</taxon>
        <taxon>Diversisporales</taxon>
        <taxon>Diversisporaceae</taxon>
        <taxon>Diversispora</taxon>
    </lineage>
</organism>
<feature type="compositionally biased region" description="Acidic residues" evidence="1">
    <location>
        <begin position="193"/>
        <end position="205"/>
    </location>
</feature>
<gene>
    <name evidence="2" type="ORF">Glove_444g36</name>
</gene>
<name>A0A397GUH5_9GLOM</name>
<evidence type="ECO:0000256" key="1">
    <source>
        <dbReference type="SAM" id="MobiDB-lite"/>
    </source>
</evidence>
<comment type="caution">
    <text evidence="2">The sequence shown here is derived from an EMBL/GenBank/DDBJ whole genome shotgun (WGS) entry which is preliminary data.</text>
</comment>
<feature type="region of interest" description="Disordered" evidence="1">
    <location>
        <begin position="185"/>
        <end position="211"/>
    </location>
</feature>
<reference evidence="2 3" key="1">
    <citation type="submission" date="2018-08" db="EMBL/GenBank/DDBJ databases">
        <title>Genome and evolution of the arbuscular mycorrhizal fungus Diversispora epigaea (formerly Glomus versiforme) and its bacterial endosymbionts.</title>
        <authorList>
            <person name="Sun X."/>
            <person name="Fei Z."/>
            <person name="Harrison M."/>
        </authorList>
    </citation>
    <scope>NUCLEOTIDE SEQUENCE [LARGE SCALE GENOMIC DNA]</scope>
    <source>
        <strain evidence="2 3">IT104</strain>
    </source>
</reference>
<evidence type="ECO:0000313" key="2">
    <source>
        <dbReference type="EMBL" id="RHZ53194.1"/>
    </source>
</evidence>
<evidence type="ECO:0000313" key="3">
    <source>
        <dbReference type="Proteomes" id="UP000266861"/>
    </source>
</evidence>
<dbReference type="Proteomes" id="UP000266861">
    <property type="component" value="Unassembled WGS sequence"/>
</dbReference>
<keyword evidence="3" id="KW-1185">Reference proteome</keyword>